<feature type="region of interest" description="Disordered" evidence="1">
    <location>
        <begin position="151"/>
        <end position="192"/>
    </location>
</feature>
<name>A0A834XHD7_9FABA</name>
<evidence type="ECO:0000313" key="3">
    <source>
        <dbReference type="Proteomes" id="UP000634136"/>
    </source>
</evidence>
<accession>A0A834XHD7</accession>
<feature type="compositionally biased region" description="Acidic residues" evidence="1">
    <location>
        <begin position="175"/>
        <end position="192"/>
    </location>
</feature>
<organism evidence="2 3">
    <name type="scientific">Senna tora</name>
    <dbReference type="NCBI Taxonomy" id="362788"/>
    <lineage>
        <taxon>Eukaryota</taxon>
        <taxon>Viridiplantae</taxon>
        <taxon>Streptophyta</taxon>
        <taxon>Embryophyta</taxon>
        <taxon>Tracheophyta</taxon>
        <taxon>Spermatophyta</taxon>
        <taxon>Magnoliopsida</taxon>
        <taxon>eudicotyledons</taxon>
        <taxon>Gunneridae</taxon>
        <taxon>Pentapetalae</taxon>
        <taxon>rosids</taxon>
        <taxon>fabids</taxon>
        <taxon>Fabales</taxon>
        <taxon>Fabaceae</taxon>
        <taxon>Caesalpinioideae</taxon>
        <taxon>Cassia clade</taxon>
        <taxon>Senna</taxon>
    </lineage>
</organism>
<protein>
    <recommendedName>
        <fullName evidence="4">Transposase MuDR plant domain-containing protein</fullName>
    </recommendedName>
</protein>
<dbReference type="OrthoDB" id="1435097at2759"/>
<evidence type="ECO:0008006" key="4">
    <source>
        <dbReference type="Google" id="ProtNLM"/>
    </source>
</evidence>
<gene>
    <name evidence="2" type="ORF">G2W53_001350</name>
</gene>
<keyword evidence="3" id="KW-1185">Reference proteome</keyword>
<dbReference type="EMBL" id="JAAIUW010000001">
    <property type="protein sequence ID" value="KAF7844445.1"/>
    <property type="molecule type" value="Genomic_DNA"/>
</dbReference>
<evidence type="ECO:0000256" key="1">
    <source>
        <dbReference type="SAM" id="MobiDB-lite"/>
    </source>
</evidence>
<comment type="caution">
    <text evidence="2">The sequence shown here is derived from an EMBL/GenBank/DDBJ whole genome shotgun (WGS) entry which is preliminary data.</text>
</comment>
<reference evidence="2" key="1">
    <citation type="submission" date="2020-09" db="EMBL/GenBank/DDBJ databases">
        <title>Genome-Enabled Discovery of Anthraquinone Biosynthesis in Senna tora.</title>
        <authorList>
            <person name="Kang S.-H."/>
            <person name="Pandey R.P."/>
            <person name="Lee C.-M."/>
            <person name="Sim J.-S."/>
            <person name="Jeong J.-T."/>
            <person name="Choi B.-S."/>
            <person name="Jung M."/>
            <person name="Ginzburg D."/>
            <person name="Zhao K."/>
            <person name="Won S.Y."/>
            <person name="Oh T.-J."/>
            <person name="Yu Y."/>
            <person name="Kim N.-H."/>
            <person name="Lee O.R."/>
            <person name="Lee T.-H."/>
            <person name="Bashyal P."/>
            <person name="Kim T.-S."/>
            <person name="Lee W.-H."/>
            <person name="Kawkins C."/>
            <person name="Kim C.-K."/>
            <person name="Kim J.S."/>
            <person name="Ahn B.O."/>
            <person name="Rhee S.Y."/>
            <person name="Sohng J.K."/>
        </authorList>
    </citation>
    <scope>NUCLEOTIDE SEQUENCE</scope>
    <source>
        <tissue evidence="2">Leaf</tissue>
    </source>
</reference>
<proteinExistence type="predicted"/>
<dbReference type="Proteomes" id="UP000634136">
    <property type="component" value="Unassembled WGS sequence"/>
</dbReference>
<dbReference type="AlphaFoldDB" id="A0A834XHD7"/>
<sequence length="340" mass="39049">MTSAQKEIYELKLIIIERRAQQKEASMNKPTPLAIIPDLPSRFYAPMVGFDVFLLALWIPLNLNPLRYGKFHLEVDNDLEFVLQRHMQYSIELGLMEIYVEILRFEIKVDIGNQSSFDYTPHPILSNNPLIDKALMPSLSILPIAGRCQPLTDNPDEFTDEDEFEANVPVRNAHEEEEEEEDDDDDDDDDVGEDLFEEEAVDFYSQVEMEASQCFSGDFPAPNIDGDELYDGMKFSTKAALRKQVKLYSIKTNTTFVVVKSCSNYEDWRCPYFGKSCTWELRATQKVNTNHWEITIYPSKHTCVNTTLTQDHPKLDFDLIATCIVSMVTRELDVSVASII</sequence>
<evidence type="ECO:0000313" key="2">
    <source>
        <dbReference type="EMBL" id="KAF7844445.1"/>
    </source>
</evidence>
<feature type="compositionally biased region" description="Acidic residues" evidence="1">
    <location>
        <begin position="154"/>
        <end position="165"/>
    </location>
</feature>